<reference evidence="1 2" key="1">
    <citation type="submission" date="2011-02" db="EMBL/GenBank/DDBJ databases">
        <authorList>
            <person name="Muzny D."/>
            <person name="Qin X."/>
            <person name="Buhay C."/>
            <person name="Dugan-Rocha S."/>
            <person name="Ding Y."/>
            <person name="Chen G."/>
            <person name="Hawes A."/>
            <person name="Holder M."/>
            <person name="Jhangiani S."/>
            <person name="Johnson A."/>
            <person name="Khan Z."/>
            <person name="Li Z."/>
            <person name="Liu W."/>
            <person name="Liu X."/>
            <person name="Perez L."/>
            <person name="Shen H."/>
            <person name="Wang Q."/>
            <person name="Watt J."/>
            <person name="Xi L."/>
            <person name="Xin Y."/>
            <person name="Zhou J."/>
            <person name="Deng J."/>
            <person name="Jiang H."/>
            <person name="Liu Y."/>
            <person name="Qu J."/>
            <person name="Song X.-Z."/>
            <person name="Zhang L."/>
            <person name="Villasana D."/>
            <person name="Johnson A."/>
            <person name="Liu J."/>
            <person name="Liyanage D."/>
            <person name="Lorensuhewa L."/>
            <person name="Robinson T."/>
            <person name="Song A."/>
            <person name="Song B.-B."/>
            <person name="Dinh H."/>
            <person name="Thornton R."/>
            <person name="Coyle M."/>
            <person name="Francisco L."/>
            <person name="Jackson L."/>
            <person name="Javaid M."/>
            <person name="Korchina V."/>
            <person name="Kovar C."/>
            <person name="Mata R."/>
            <person name="Mathew T."/>
            <person name="Ngo R."/>
            <person name="Nguyen L."/>
            <person name="Nguyen N."/>
            <person name="Okwuonu G."/>
            <person name="Ongeri F."/>
            <person name="Pham C."/>
            <person name="Simmons D."/>
            <person name="Wilczek-Boney K."/>
            <person name="Hale W."/>
            <person name="Jakkamsetti A."/>
            <person name="Pham P."/>
            <person name="Ruth R."/>
            <person name="San Lucas F."/>
            <person name="Warren J."/>
            <person name="Zhang J."/>
            <person name="Zhao Z."/>
            <person name="Zhou C."/>
            <person name="Zhu D."/>
            <person name="Lee S."/>
            <person name="Bess C."/>
            <person name="Blankenburg K."/>
            <person name="Forbes L."/>
            <person name="Fu Q."/>
            <person name="Gubbala S."/>
            <person name="Hirani K."/>
            <person name="Jayaseelan J.C."/>
            <person name="Lara F."/>
            <person name="Munidasa M."/>
            <person name="Palculict T."/>
            <person name="Patil S."/>
            <person name="Pu L.-L."/>
            <person name="Saada N."/>
            <person name="Tang L."/>
            <person name="Weissenberger G."/>
            <person name="Zhu Y."/>
            <person name="Hemphill L."/>
            <person name="Shang Y."/>
            <person name="Youmans B."/>
            <person name="Ayvaz T."/>
            <person name="Ross M."/>
            <person name="Santibanez J."/>
            <person name="Aqrawi P."/>
            <person name="Gross S."/>
            <person name="Joshi V."/>
            <person name="Fowler G."/>
            <person name="Nazareth L."/>
            <person name="Reid J."/>
            <person name="Worley K."/>
            <person name="Petrosino J."/>
            <person name="Highlander S."/>
            <person name="Gibbs R."/>
        </authorList>
    </citation>
    <scope>NUCLEOTIDE SEQUENCE [LARGE SCALE GENOMIC DNA]</scope>
    <source>
        <strain evidence="1 2">DSM 15829</strain>
    </source>
</reference>
<evidence type="ECO:0000313" key="1">
    <source>
        <dbReference type="EMBL" id="EGF23584.1"/>
    </source>
</evidence>
<evidence type="ECO:0000313" key="2">
    <source>
        <dbReference type="Proteomes" id="UP000005947"/>
    </source>
</evidence>
<dbReference type="AlphaFoldDB" id="F1T4E0"/>
<keyword evidence="2" id="KW-1185">Reference proteome</keyword>
<dbReference type="EMBL" id="ACGK02000001">
    <property type="protein sequence ID" value="EGF23584.1"/>
    <property type="molecule type" value="Genomic_DNA"/>
</dbReference>
<accession>F1T4E0</accession>
<name>F1T4E0_9ACTN</name>
<protein>
    <submittedName>
        <fullName evidence="1">Uncharacterized protein</fullName>
    </submittedName>
</protein>
<dbReference type="Proteomes" id="UP000005947">
    <property type="component" value="Unassembled WGS sequence"/>
</dbReference>
<comment type="caution">
    <text evidence="1">The sequence shown here is derived from an EMBL/GenBank/DDBJ whole genome shotgun (WGS) entry which is preliminary data.</text>
</comment>
<sequence length="59" mass="6735">MKNLFIEYAKSFSRIRGGDPWARGEIGYSRWVFPAYAGVIPPKFDNLGANVKFFPHTRG</sequence>
<organism evidence="1 2">
    <name type="scientific">Fannyhessea vaginae DSM 15829</name>
    <dbReference type="NCBI Taxonomy" id="525256"/>
    <lineage>
        <taxon>Bacteria</taxon>
        <taxon>Bacillati</taxon>
        <taxon>Actinomycetota</taxon>
        <taxon>Coriobacteriia</taxon>
        <taxon>Coriobacteriales</taxon>
        <taxon>Atopobiaceae</taxon>
        <taxon>Fannyhessea</taxon>
    </lineage>
</organism>
<proteinExistence type="predicted"/>
<gene>
    <name evidence="1" type="ORF">HMPREF0091_10531</name>
</gene>